<accession>A0A3B6XF77</accession>
<keyword evidence="3" id="KW-0614">Plasmid</keyword>
<evidence type="ECO:0000313" key="4">
    <source>
        <dbReference type="Proteomes" id="UP000259236"/>
    </source>
</evidence>
<dbReference type="AlphaFoldDB" id="A0A3B6XF77"/>
<evidence type="ECO:0000313" key="3">
    <source>
        <dbReference type="EMBL" id="AXO25915.1"/>
    </source>
</evidence>
<feature type="region of interest" description="Disordered" evidence="1">
    <location>
        <begin position="137"/>
        <end position="187"/>
    </location>
</feature>
<name>A0A3B6XF77_MYCAV</name>
<keyword evidence="2" id="KW-1133">Transmembrane helix</keyword>
<sequence>MISDVWVAQRLPDLPPAREFLMSAGFGGAAALLAALVLAAVALFAVGRATKRYQQIRDAERDNATVQQCWQRLVWIVETAGVEPADNQRATVGLGPELALELLRGLLRDAEDLRADTLAEAVTVYLNEFSRLLAHQGSVPSEPSATAPADQRPRGNQPAAEPAQTNGAPPETPSKVAVASDRRRQRR</sequence>
<feature type="transmembrane region" description="Helical" evidence="2">
    <location>
        <begin position="20"/>
        <end position="47"/>
    </location>
</feature>
<dbReference type="EMBL" id="CP029333">
    <property type="protein sequence ID" value="AXO25915.1"/>
    <property type="molecule type" value="Genomic_DNA"/>
</dbReference>
<organism evidence="3 4">
    <name type="scientific">Mycobacterium avium subsp. hominissuis</name>
    <dbReference type="NCBI Taxonomy" id="439334"/>
    <lineage>
        <taxon>Bacteria</taxon>
        <taxon>Bacillati</taxon>
        <taxon>Actinomycetota</taxon>
        <taxon>Actinomycetes</taxon>
        <taxon>Mycobacteriales</taxon>
        <taxon>Mycobacteriaceae</taxon>
        <taxon>Mycobacterium</taxon>
        <taxon>Mycobacterium avium complex (MAC)</taxon>
    </lineage>
</organism>
<keyword evidence="2" id="KW-0472">Membrane</keyword>
<dbReference type="Proteomes" id="UP000259236">
    <property type="component" value="Plasmid pMAC109a"/>
</dbReference>
<geneLocation type="plasmid" evidence="3 4">
    <name>pMAC109a</name>
</geneLocation>
<gene>
    <name evidence="3" type="ORF">DFS55_25115</name>
</gene>
<protein>
    <submittedName>
        <fullName evidence="3">Uncharacterized protein</fullName>
    </submittedName>
</protein>
<keyword evidence="2" id="KW-0812">Transmembrane</keyword>
<reference evidence="3 4" key="1">
    <citation type="submission" date="2018-05" db="EMBL/GenBank/DDBJ databases">
        <title>Sequencing and annotation of Mycobacterium avium strain 109 (MAC109).</title>
        <authorList>
            <person name="Matern W.M."/>
            <person name="Bader J.S."/>
            <person name="Karakousis P.C."/>
        </authorList>
    </citation>
    <scope>NUCLEOTIDE SEQUENCE [LARGE SCALE GENOMIC DNA]</scope>
    <source>
        <strain evidence="3 4">MAC109</strain>
        <plasmid evidence="3 4">pMAC109a</plasmid>
    </source>
</reference>
<evidence type="ECO:0000256" key="2">
    <source>
        <dbReference type="SAM" id="Phobius"/>
    </source>
</evidence>
<proteinExistence type="predicted"/>
<evidence type="ECO:0000256" key="1">
    <source>
        <dbReference type="SAM" id="MobiDB-lite"/>
    </source>
</evidence>